<proteinExistence type="predicted"/>
<dbReference type="Pfam" id="PF02145">
    <property type="entry name" value="Rap_GAP"/>
    <property type="match status" value="1"/>
</dbReference>
<organism evidence="5 6">
    <name type="scientific">Papilio xuthus</name>
    <name type="common">Asian swallowtail butterfly</name>
    <dbReference type="NCBI Taxonomy" id="66420"/>
    <lineage>
        <taxon>Eukaryota</taxon>
        <taxon>Metazoa</taxon>
        <taxon>Ecdysozoa</taxon>
        <taxon>Arthropoda</taxon>
        <taxon>Hexapoda</taxon>
        <taxon>Insecta</taxon>
        <taxon>Pterygota</taxon>
        <taxon>Neoptera</taxon>
        <taxon>Endopterygota</taxon>
        <taxon>Lepidoptera</taxon>
        <taxon>Glossata</taxon>
        <taxon>Ditrysia</taxon>
        <taxon>Papilionoidea</taxon>
        <taxon>Papilionidae</taxon>
        <taxon>Papilioninae</taxon>
        <taxon>Papilio</taxon>
    </lineage>
</organism>
<dbReference type="EMBL" id="KQ459596">
    <property type="protein sequence ID" value="KPI95486.1"/>
    <property type="molecule type" value="Genomic_DNA"/>
</dbReference>
<evidence type="ECO:0000313" key="6">
    <source>
        <dbReference type="Proteomes" id="UP000053268"/>
    </source>
</evidence>
<dbReference type="InterPro" id="IPR001180">
    <property type="entry name" value="CNH_dom"/>
</dbReference>
<dbReference type="InterPro" id="IPR000331">
    <property type="entry name" value="Rap/Ran_GAP_dom"/>
</dbReference>
<evidence type="ECO:0000256" key="2">
    <source>
        <dbReference type="SAM" id="MobiDB-lite"/>
    </source>
</evidence>
<dbReference type="Gene3D" id="3.40.50.11210">
    <property type="entry name" value="Rap/Ran-GAP"/>
    <property type="match status" value="1"/>
</dbReference>
<dbReference type="Proteomes" id="UP000053268">
    <property type="component" value="Unassembled WGS sequence"/>
</dbReference>
<dbReference type="PROSITE" id="PS50219">
    <property type="entry name" value="CNH"/>
    <property type="match status" value="1"/>
</dbReference>
<dbReference type="GO" id="GO:0051056">
    <property type="term" value="P:regulation of small GTPase mediated signal transduction"/>
    <property type="evidence" value="ECO:0007669"/>
    <property type="project" value="InterPro"/>
</dbReference>
<dbReference type="PROSITE" id="PS50085">
    <property type="entry name" value="RAPGAP"/>
    <property type="match status" value="1"/>
</dbReference>
<gene>
    <name evidence="5" type="ORF">RR46_08945</name>
</gene>
<reference evidence="5 6" key="1">
    <citation type="journal article" date="2015" name="Nat. Commun.">
        <title>Outbred genome sequencing and CRISPR/Cas9 gene editing in butterflies.</title>
        <authorList>
            <person name="Li X."/>
            <person name="Fan D."/>
            <person name="Zhang W."/>
            <person name="Liu G."/>
            <person name="Zhang L."/>
            <person name="Zhao L."/>
            <person name="Fang X."/>
            <person name="Chen L."/>
            <person name="Dong Y."/>
            <person name="Chen Y."/>
            <person name="Ding Y."/>
            <person name="Zhao R."/>
            <person name="Feng M."/>
            <person name="Zhu Y."/>
            <person name="Feng Y."/>
            <person name="Jiang X."/>
            <person name="Zhu D."/>
            <person name="Xiang H."/>
            <person name="Feng X."/>
            <person name="Li S."/>
            <person name="Wang J."/>
            <person name="Zhang G."/>
            <person name="Kronforst M.R."/>
            <person name="Wang W."/>
        </authorList>
    </citation>
    <scope>NUCLEOTIDE SEQUENCE [LARGE SCALE GENOMIC DNA]</scope>
    <source>
        <strain evidence="5">Ya'a_city_454_Px</strain>
        <tissue evidence="5">Whole body</tissue>
    </source>
</reference>
<protein>
    <submittedName>
        <fullName evidence="5">GTPase-activating Rap/Ran-GAP domain-like protein 3</fullName>
    </submittedName>
</protein>
<sequence>MVDKYSSRQASLAHLEKETINPRRLEEGYNLCVGPNLINVDIVFETRLSASVEGGGAVDVIVRRYRLENGNSLGEKDELFGPPSAPVLENPEFQTRWYFKYFLGKMHQNYIGVDGAREPYLLSVVQEGAGLLRAILFNKMGAHKIYLPASAWSGGGGQTPTRPTVKQILGQFTAMERIDKVPREITCPELQKDILLLEEQEGSVNFKIGIMLMRPGQRTDDEMLSNEKGNEKWERFISLLGDKIRLRGWNRFRGGLDVKGDMTGSHSIYTMHQGHEIMFHVSTMLPFSKDNKQQLERKRHIGNDIVNIIFTEDSTHNTFNPQYVKSHFTHIFAVVSEVEGEGYRLSVYSDDSVPPFGPSLPCPPVFNDPQLFREFLLVKLMNGEKAAFQTPTFALKRQRTLDTLIRDIYAEHCSDHKVPMLSRRALSDVWSGGAGAGGAGAARTERFLHVGQALKLDAVLRGDAPTSLVSTGSGGSRRAPWEGRVWRAAPLPATPVCAEQLSEGRLLLSTTSNTYILEESGTTRVVLRWEGCVRAARVTERVGLFRVGPRVVAGGGSTTGGAGGAGLYALPLPELCAGAWAMRPLQDCKHARLPRTKTAHYFDVIENVEGGKTLLAVAIGRRVILLLEEQKTENEMGFEYTHIKDIQLNESPILIKLMDGEVAVVVVGYKHHWEVLETTTGQAIKRAEGSEDSGPRRGALVNALRIGDERDGQIILCYNHTCHFERITSKGLESDSEYDFHWTTVPTAVVCAFPYIMAFAEDLLEIRLVANGSLVHAACIPGLKLLCGRRDIFYVACAPEYVPLGRELDPGLHDTYDLLRHITRQPNTYSVDDDDADKSDQCQNNRTSEDNSASSRSSSVSSDQENIRPPLQRMAPVSPPTSPQVLPENSGRCVRIYKIPQSNLSASAYQRQSVSADQVVTSYFTDRPNSIKQRLAELRLDSKSRGGGEEDTL</sequence>
<feature type="region of interest" description="Disordered" evidence="2">
    <location>
        <begin position="827"/>
        <end position="889"/>
    </location>
</feature>
<evidence type="ECO:0000259" key="3">
    <source>
        <dbReference type="PROSITE" id="PS50085"/>
    </source>
</evidence>
<dbReference type="FunFam" id="3.40.50.11210:FF:000001">
    <property type="entry name" value="Ral GTPase-activating protein subunit alpha-1 isoform 1"/>
    <property type="match status" value="1"/>
</dbReference>
<dbReference type="PANTHER" id="PTHR15711">
    <property type="entry name" value="RAP GTPASE-ACTIVATING PROTEIN"/>
    <property type="match status" value="1"/>
</dbReference>
<evidence type="ECO:0000259" key="4">
    <source>
        <dbReference type="PROSITE" id="PS50219"/>
    </source>
</evidence>
<feature type="compositionally biased region" description="Low complexity" evidence="2">
    <location>
        <begin position="850"/>
        <end position="862"/>
    </location>
</feature>
<evidence type="ECO:0000313" key="5">
    <source>
        <dbReference type="EMBL" id="KPI95486.1"/>
    </source>
</evidence>
<feature type="domain" description="Rap-GAP" evidence="3">
    <location>
        <begin position="194"/>
        <end position="408"/>
    </location>
</feature>
<dbReference type="PANTHER" id="PTHR15711:SF62">
    <property type="entry name" value="GTPASE-ACTIVATING RAP_RAN-GAP DOMAIN-LIKE PROTEIN 3"/>
    <property type="match status" value="1"/>
</dbReference>
<feature type="domain" description="CNH" evidence="4">
    <location>
        <begin position="492"/>
        <end position="793"/>
    </location>
</feature>
<dbReference type="STRING" id="66420.A0A194PPW4"/>
<dbReference type="InterPro" id="IPR050989">
    <property type="entry name" value="Rap1_Ran_GAP"/>
</dbReference>
<name>A0A194PPW4_PAPXU</name>
<dbReference type="Pfam" id="PF00780">
    <property type="entry name" value="CNH"/>
    <property type="match status" value="1"/>
</dbReference>
<dbReference type="GO" id="GO:0005096">
    <property type="term" value="F:GTPase activator activity"/>
    <property type="evidence" value="ECO:0007669"/>
    <property type="project" value="UniProtKB-KW"/>
</dbReference>
<keyword evidence="1" id="KW-0343">GTPase activation</keyword>
<dbReference type="InterPro" id="IPR035974">
    <property type="entry name" value="Rap/Ran-GAP_sf"/>
</dbReference>
<evidence type="ECO:0000256" key="1">
    <source>
        <dbReference type="ARBA" id="ARBA00022468"/>
    </source>
</evidence>
<accession>A0A194PPW4</accession>
<dbReference type="AlphaFoldDB" id="A0A194PPW4"/>
<keyword evidence="6" id="KW-1185">Reference proteome</keyword>
<dbReference type="SUPFAM" id="SSF111347">
    <property type="entry name" value="Rap/Ran-GAP"/>
    <property type="match status" value="1"/>
</dbReference>